<feature type="coiled-coil region" evidence="1">
    <location>
        <begin position="61"/>
        <end position="88"/>
    </location>
</feature>
<dbReference type="EMBL" id="BAABJO010000002">
    <property type="protein sequence ID" value="GAA5111685.1"/>
    <property type="molecule type" value="Genomic_DNA"/>
</dbReference>
<dbReference type="SUPFAM" id="SSF55166">
    <property type="entry name" value="Hedgehog/DD-peptidase"/>
    <property type="match status" value="1"/>
</dbReference>
<feature type="domain" description="ARB-07466-like C-terminal" evidence="3">
    <location>
        <begin position="104"/>
        <end position="198"/>
    </location>
</feature>
<protein>
    <recommendedName>
        <fullName evidence="3">ARB-07466-like C-terminal domain-containing protein</fullName>
    </recommendedName>
</protein>
<gene>
    <name evidence="4" type="ORF">GCM10023320_04890</name>
</gene>
<accession>A0ABP9NA50</accession>
<organism evidence="4 5">
    <name type="scientific">Pseudonocardia adelaidensis</name>
    <dbReference type="NCBI Taxonomy" id="648754"/>
    <lineage>
        <taxon>Bacteria</taxon>
        <taxon>Bacillati</taxon>
        <taxon>Actinomycetota</taxon>
        <taxon>Actinomycetes</taxon>
        <taxon>Pseudonocardiales</taxon>
        <taxon>Pseudonocardiaceae</taxon>
        <taxon>Pseudonocardia</taxon>
    </lineage>
</organism>
<reference evidence="5" key="1">
    <citation type="journal article" date="2019" name="Int. J. Syst. Evol. Microbiol.">
        <title>The Global Catalogue of Microorganisms (GCM) 10K type strain sequencing project: providing services to taxonomists for standard genome sequencing and annotation.</title>
        <authorList>
            <consortium name="The Broad Institute Genomics Platform"/>
            <consortium name="The Broad Institute Genome Sequencing Center for Infectious Disease"/>
            <person name="Wu L."/>
            <person name="Ma J."/>
        </authorList>
    </citation>
    <scope>NUCLEOTIDE SEQUENCE [LARGE SCALE GENOMIC DNA]</scope>
    <source>
        <strain evidence="5">JCM 18302</strain>
    </source>
</reference>
<comment type="caution">
    <text evidence="4">The sequence shown here is derived from an EMBL/GenBank/DDBJ whole genome shotgun (WGS) entry which is preliminary data.</text>
</comment>
<sequence length="217" mass="22484">MTGSAFSLVGGAAPDTQVRPDPAVVPLAQASSDDAAAADVFETAVEPIDQEPEIADAAGLVKAAQLAEQQVTRAAEQARAEAERAAAEAARGPVSCDLNTSDLGRVKSNVRTAAEQLGCTFGRPTMYGVAGRAGTSDHPGGLAVDFMVDRATGDRLAACALENMDALGVKYVIWRQRINFGSGWKPMEDRGGATANHFDHVHVSFDRGSGGGTLRGC</sequence>
<keyword evidence="1" id="KW-0175">Coiled coil</keyword>
<feature type="region of interest" description="Disordered" evidence="2">
    <location>
        <begin position="1"/>
        <end position="20"/>
    </location>
</feature>
<evidence type="ECO:0000256" key="1">
    <source>
        <dbReference type="SAM" id="Coils"/>
    </source>
</evidence>
<name>A0ABP9NA50_9PSEU</name>
<dbReference type="InterPro" id="IPR058593">
    <property type="entry name" value="ARB_07466-like_C"/>
</dbReference>
<evidence type="ECO:0000313" key="4">
    <source>
        <dbReference type="EMBL" id="GAA5111685.1"/>
    </source>
</evidence>
<evidence type="ECO:0000256" key="2">
    <source>
        <dbReference type="SAM" id="MobiDB-lite"/>
    </source>
</evidence>
<dbReference type="InterPro" id="IPR009045">
    <property type="entry name" value="Zn_M74/Hedgehog-like"/>
</dbReference>
<dbReference type="Pfam" id="PF26571">
    <property type="entry name" value="VldE"/>
    <property type="match status" value="1"/>
</dbReference>
<evidence type="ECO:0000313" key="5">
    <source>
        <dbReference type="Proteomes" id="UP001500804"/>
    </source>
</evidence>
<proteinExistence type="predicted"/>
<keyword evidence="5" id="KW-1185">Reference proteome</keyword>
<dbReference type="RefSeq" id="WP_345602917.1">
    <property type="nucleotide sequence ID" value="NZ_BAABJO010000002.1"/>
</dbReference>
<dbReference type="Proteomes" id="UP001500804">
    <property type="component" value="Unassembled WGS sequence"/>
</dbReference>
<evidence type="ECO:0000259" key="3">
    <source>
        <dbReference type="Pfam" id="PF26571"/>
    </source>
</evidence>